<reference evidence="1 2" key="1">
    <citation type="submission" date="2024-06" db="EMBL/GenBank/DDBJ databases">
        <title>The Natural Products Discovery Center: Release of the First 8490 Sequenced Strains for Exploring Actinobacteria Biosynthetic Diversity.</title>
        <authorList>
            <person name="Kalkreuter E."/>
            <person name="Kautsar S.A."/>
            <person name="Yang D."/>
            <person name="Bader C.D."/>
            <person name="Teijaro C.N."/>
            <person name="Fluegel L."/>
            <person name="Davis C.M."/>
            <person name="Simpson J.R."/>
            <person name="Lauterbach L."/>
            <person name="Steele A.D."/>
            <person name="Gui C."/>
            <person name="Meng S."/>
            <person name="Li G."/>
            <person name="Viehrig K."/>
            <person name="Ye F."/>
            <person name="Su P."/>
            <person name="Kiefer A.F."/>
            <person name="Nichols A."/>
            <person name="Cepeda A.J."/>
            <person name="Yan W."/>
            <person name="Fan B."/>
            <person name="Jiang Y."/>
            <person name="Adhikari A."/>
            <person name="Zheng C.-J."/>
            <person name="Schuster L."/>
            <person name="Cowan T.M."/>
            <person name="Smanski M.J."/>
            <person name="Chevrette M.G."/>
            <person name="De Carvalho L.P.S."/>
            <person name="Shen B."/>
        </authorList>
    </citation>
    <scope>NUCLEOTIDE SEQUENCE [LARGE SCALE GENOMIC DNA]</scope>
    <source>
        <strain evidence="1 2">NPDC005137</strain>
    </source>
</reference>
<organism evidence="1 2">
    <name type="scientific">Streptomyces sp. 900116325</name>
    <dbReference type="NCBI Taxonomy" id="3154295"/>
    <lineage>
        <taxon>Bacteria</taxon>
        <taxon>Bacillati</taxon>
        <taxon>Actinomycetota</taxon>
        <taxon>Actinomycetes</taxon>
        <taxon>Kitasatosporales</taxon>
        <taxon>Streptomycetaceae</taxon>
        <taxon>Streptomyces</taxon>
    </lineage>
</organism>
<evidence type="ECO:0000313" key="1">
    <source>
        <dbReference type="EMBL" id="MET8436980.1"/>
    </source>
</evidence>
<dbReference type="EMBL" id="JBEXIP010000032">
    <property type="protein sequence ID" value="MET8436980.1"/>
    <property type="molecule type" value="Genomic_DNA"/>
</dbReference>
<protein>
    <submittedName>
        <fullName evidence="1">Uncharacterized protein</fullName>
    </submittedName>
</protein>
<dbReference type="Proteomes" id="UP001550044">
    <property type="component" value="Unassembled WGS sequence"/>
</dbReference>
<gene>
    <name evidence="1" type="ORF">ABZV61_30270</name>
</gene>
<dbReference type="RefSeq" id="WP_356500421.1">
    <property type="nucleotide sequence ID" value="NZ_JBEXEF010000046.1"/>
</dbReference>
<name>A0ABV2UGL5_9ACTN</name>
<keyword evidence="2" id="KW-1185">Reference proteome</keyword>
<proteinExistence type="predicted"/>
<accession>A0ABV2UGL5</accession>
<evidence type="ECO:0000313" key="2">
    <source>
        <dbReference type="Proteomes" id="UP001550044"/>
    </source>
</evidence>
<sequence>MALFQADGVLWLRFRRRTGSMRTQDKAGDVKQALEKLKNAFEH</sequence>
<comment type="caution">
    <text evidence="1">The sequence shown here is derived from an EMBL/GenBank/DDBJ whole genome shotgun (WGS) entry which is preliminary data.</text>
</comment>